<accession>A0AAV4FFF0</accession>
<dbReference type="AlphaFoldDB" id="A0AAV4FFF0"/>
<dbReference type="EMBL" id="BMAT01004339">
    <property type="protein sequence ID" value="GFR72044.1"/>
    <property type="molecule type" value="Genomic_DNA"/>
</dbReference>
<sequence length="128" mass="12592">MALPGATVNAVGAATVQPATQQLVAVASPGPPPGQAASPIPPGKIQIHKVVASQQQNTQQVTMLVQSAPGSGTQQVQISAGPYVGHAGTTTLQPLVCQAAAPSAQAASGKQGPVAATTQRFLLPTSQG</sequence>
<protein>
    <recommendedName>
        <fullName evidence="3">RFX1 transcription activation region domain-containing protein</fullName>
    </recommendedName>
</protein>
<comment type="caution">
    <text evidence="1">The sequence shown here is derived from an EMBL/GenBank/DDBJ whole genome shotgun (WGS) entry which is preliminary data.</text>
</comment>
<evidence type="ECO:0000313" key="2">
    <source>
        <dbReference type="Proteomes" id="UP000762676"/>
    </source>
</evidence>
<organism evidence="1 2">
    <name type="scientific">Elysia marginata</name>
    <dbReference type="NCBI Taxonomy" id="1093978"/>
    <lineage>
        <taxon>Eukaryota</taxon>
        <taxon>Metazoa</taxon>
        <taxon>Spiralia</taxon>
        <taxon>Lophotrochozoa</taxon>
        <taxon>Mollusca</taxon>
        <taxon>Gastropoda</taxon>
        <taxon>Heterobranchia</taxon>
        <taxon>Euthyneura</taxon>
        <taxon>Panpulmonata</taxon>
        <taxon>Sacoglossa</taxon>
        <taxon>Placobranchoidea</taxon>
        <taxon>Plakobranchidae</taxon>
        <taxon>Elysia</taxon>
    </lineage>
</organism>
<name>A0AAV4FFF0_9GAST</name>
<evidence type="ECO:0008006" key="3">
    <source>
        <dbReference type="Google" id="ProtNLM"/>
    </source>
</evidence>
<proteinExistence type="predicted"/>
<reference evidence="1 2" key="1">
    <citation type="journal article" date="2021" name="Elife">
        <title>Chloroplast acquisition without the gene transfer in kleptoplastic sea slugs, Plakobranchus ocellatus.</title>
        <authorList>
            <person name="Maeda T."/>
            <person name="Takahashi S."/>
            <person name="Yoshida T."/>
            <person name="Shimamura S."/>
            <person name="Takaki Y."/>
            <person name="Nagai Y."/>
            <person name="Toyoda A."/>
            <person name="Suzuki Y."/>
            <person name="Arimoto A."/>
            <person name="Ishii H."/>
            <person name="Satoh N."/>
            <person name="Nishiyama T."/>
            <person name="Hasebe M."/>
            <person name="Maruyama T."/>
            <person name="Minagawa J."/>
            <person name="Obokata J."/>
            <person name="Shigenobu S."/>
        </authorList>
    </citation>
    <scope>NUCLEOTIDE SEQUENCE [LARGE SCALE GENOMIC DNA]</scope>
</reference>
<gene>
    <name evidence="1" type="ORF">ElyMa_002106800</name>
</gene>
<keyword evidence="2" id="KW-1185">Reference proteome</keyword>
<dbReference type="Proteomes" id="UP000762676">
    <property type="component" value="Unassembled WGS sequence"/>
</dbReference>
<evidence type="ECO:0000313" key="1">
    <source>
        <dbReference type="EMBL" id="GFR72044.1"/>
    </source>
</evidence>